<name>A0A8S5TMV9_9VIRU</name>
<sequence length="54" mass="6531">MGFKRYKLTISLSSVEKPVEIEFYSLASRVYRNVQRFVNRYNSDDINYYTIRSL</sequence>
<dbReference type="EMBL" id="BK032861">
    <property type="protein sequence ID" value="DAF64467.1"/>
    <property type="molecule type" value="Genomic_DNA"/>
</dbReference>
<proteinExistence type="predicted"/>
<evidence type="ECO:0000313" key="1">
    <source>
        <dbReference type="EMBL" id="DAF64467.1"/>
    </source>
</evidence>
<organism evidence="1">
    <name type="scientific">Phage sp. ctKpL5</name>
    <dbReference type="NCBI Taxonomy" id="2828004"/>
    <lineage>
        <taxon>Viruses</taxon>
    </lineage>
</organism>
<reference evidence="1" key="1">
    <citation type="journal article" date="2021" name="Proc. Natl. Acad. Sci. U.S.A.">
        <title>A Catalog of Tens of Thousands of Viruses from Human Metagenomes Reveals Hidden Associations with Chronic Diseases.</title>
        <authorList>
            <person name="Tisza M.J."/>
            <person name="Buck C.B."/>
        </authorList>
    </citation>
    <scope>NUCLEOTIDE SEQUENCE</scope>
    <source>
        <strain evidence="1">CtKpL5</strain>
    </source>
</reference>
<accession>A0A8S5TMV9</accession>
<protein>
    <submittedName>
        <fullName evidence="1">Capsid protein</fullName>
    </submittedName>
</protein>